<dbReference type="Proteomes" id="UP000291343">
    <property type="component" value="Unassembled WGS sequence"/>
</dbReference>
<name>A0A482XDH9_LAOST</name>
<comment type="caution">
    <text evidence="2">The sequence shown here is derived from an EMBL/GenBank/DDBJ whole genome shotgun (WGS) entry which is preliminary data.</text>
</comment>
<reference evidence="2" key="2">
    <citation type="submission" date="2019-02" db="EMBL/GenBank/DDBJ databases">
        <authorList>
            <person name="Zhu J."/>
            <person name="Jiang F."/>
            <person name="Wang X."/>
            <person name="Yang P."/>
            <person name="Bao Y."/>
            <person name="Zhao W."/>
            <person name="Wang W."/>
            <person name="Lu H."/>
            <person name="Wang Q."/>
            <person name="Cui N."/>
            <person name="Li J."/>
            <person name="Chen X."/>
            <person name="Luo L."/>
            <person name="Yu J."/>
            <person name="Kang L."/>
            <person name="Cui F."/>
        </authorList>
    </citation>
    <scope>NUCLEOTIDE SEQUENCE</scope>
    <source>
        <strain evidence="2">Lst14</strain>
        <tissue evidence="2">Whole body</tissue>
    </source>
</reference>
<dbReference type="AlphaFoldDB" id="A0A482XDH9"/>
<evidence type="ECO:0000313" key="3">
    <source>
        <dbReference type="Proteomes" id="UP000291343"/>
    </source>
</evidence>
<dbReference type="EMBL" id="QKKF02012754">
    <property type="protein sequence ID" value="RZF43371.1"/>
    <property type="molecule type" value="Genomic_DNA"/>
</dbReference>
<proteinExistence type="predicted"/>
<dbReference type="InParanoid" id="A0A482XDH9"/>
<dbReference type="EMBL" id="QKKF02036674">
    <property type="protein sequence ID" value="RZF32547.1"/>
    <property type="molecule type" value="Genomic_DNA"/>
</dbReference>
<protein>
    <submittedName>
        <fullName evidence="2">Uncharacterized protein</fullName>
    </submittedName>
</protein>
<sequence length="68" mass="7440">MRGVRRPSHGAQRVQSVFAACPYHFRHRCISSLTDADRDGQRAVTMFDSVTEKAGETLGLTPVCCTAS</sequence>
<evidence type="ECO:0000313" key="2">
    <source>
        <dbReference type="EMBL" id="RZF43371.1"/>
    </source>
</evidence>
<keyword evidence="3" id="KW-1185">Reference proteome</keyword>
<gene>
    <name evidence="2" type="ORF">LSTR_LSTR001632</name>
    <name evidence="1" type="ORF">LSTR_LSTR017461</name>
</gene>
<reference evidence="2 3" key="1">
    <citation type="journal article" date="2017" name="Gigascience">
        <title>Genome sequence of the small brown planthopper, Laodelphax striatellus.</title>
        <authorList>
            <person name="Zhu J."/>
            <person name="Jiang F."/>
            <person name="Wang X."/>
            <person name="Yang P."/>
            <person name="Bao Y."/>
            <person name="Zhao W."/>
            <person name="Wang W."/>
            <person name="Lu H."/>
            <person name="Wang Q."/>
            <person name="Cui N."/>
            <person name="Li J."/>
            <person name="Chen X."/>
            <person name="Luo L."/>
            <person name="Yu J."/>
            <person name="Kang L."/>
            <person name="Cui F."/>
        </authorList>
    </citation>
    <scope>NUCLEOTIDE SEQUENCE [LARGE SCALE GENOMIC DNA]</scope>
    <source>
        <strain evidence="2">Lst14</strain>
        <tissue evidence="2">Whole body</tissue>
    </source>
</reference>
<organism evidence="2 3">
    <name type="scientific">Laodelphax striatellus</name>
    <name type="common">Small brown planthopper</name>
    <name type="synonym">Delphax striatella</name>
    <dbReference type="NCBI Taxonomy" id="195883"/>
    <lineage>
        <taxon>Eukaryota</taxon>
        <taxon>Metazoa</taxon>
        <taxon>Ecdysozoa</taxon>
        <taxon>Arthropoda</taxon>
        <taxon>Hexapoda</taxon>
        <taxon>Insecta</taxon>
        <taxon>Pterygota</taxon>
        <taxon>Neoptera</taxon>
        <taxon>Paraneoptera</taxon>
        <taxon>Hemiptera</taxon>
        <taxon>Auchenorrhyncha</taxon>
        <taxon>Fulgoroidea</taxon>
        <taxon>Delphacidae</taxon>
        <taxon>Criomorphinae</taxon>
        <taxon>Laodelphax</taxon>
    </lineage>
</organism>
<accession>A0A482XDH9</accession>
<evidence type="ECO:0000313" key="1">
    <source>
        <dbReference type="EMBL" id="RZF32547.1"/>
    </source>
</evidence>